<dbReference type="SUPFAM" id="SSF46689">
    <property type="entry name" value="Homeodomain-like"/>
    <property type="match status" value="1"/>
</dbReference>
<evidence type="ECO:0000259" key="4">
    <source>
        <dbReference type="PROSITE" id="PS01124"/>
    </source>
</evidence>
<dbReference type="Gene3D" id="1.10.10.60">
    <property type="entry name" value="Homeodomain-like"/>
    <property type="match status" value="2"/>
</dbReference>
<reference evidence="5 6" key="1">
    <citation type="submission" date="2019-09" db="EMBL/GenBank/DDBJ databases">
        <authorList>
            <person name="Valk L.C."/>
        </authorList>
    </citation>
    <scope>NUCLEOTIDE SEQUENCE [LARGE SCALE GENOMIC DNA]</scope>
    <source>
        <strain evidence="5">GalUA</strain>
    </source>
</reference>
<proteinExistence type="predicted"/>
<dbReference type="InterPro" id="IPR018062">
    <property type="entry name" value="HTH_AraC-typ_CS"/>
</dbReference>
<dbReference type="GO" id="GO:0003700">
    <property type="term" value="F:DNA-binding transcription factor activity"/>
    <property type="evidence" value="ECO:0007669"/>
    <property type="project" value="InterPro"/>
</dbReference>
<evidence type="ECO:0000256" key="1">
    <source>
        <dbReference type="ARBA" id="ARBA00023015"/>
    </source>
</evidence>
<gene>
    <name evidence="5" type="ORF">F7O84_12660</name>
</gene>
<dbReference type="InterPro" id="IPR037923">
    <property type="entry name" value="HTH-like"/>
</dbReference>
<name>A0A7V7QL63_9FIRM</name>
<dbReference type="PROSITE" id="PS00041">
    <property type="entry name" value="HTH_ARAC_FAMILY_1"/>
    <property type="match status" value="1"/>
</dbReference>
<reference evidence="5 6" key="2">
    <citation type="submission" date="2020-02" db="EMBL/GenBank/DDBJ databases">
        <title>Candidatus Galacturonibacter soehngenii shows hetero-acetogenic catabolism of galacturonic acid but lacks a canonical carbon monoxide dehydrogenase/acetyl-CoA synthase complex.</title>
        <authorList>
            <person name="Diender M."/>
            <person name="Stouten G.R."/>
            <person name="Petersen J.F."/>
            <person name="Nielsen P.H."/>
            <person name="Dueholm M.S."/>
            <person name="Pronk J.T."/>
            <person name="Van Loosdrecht M.C.M."/>
        </authorList>
    </citation>
    <scope>NUCLEOTIDE SEQUENCE [LARGE SCALE GENOMIC DNA]</scope>
    <source>
        <strain evidence="5">GalUA</strain>
    </source>
</reference>
<comment type="caution">
    <text evidence="5">The sequence shown here is derived from an EMBL/GenBank/DDBJ whole genome shotgun (WGS) entry which is preliminary data.</text>
</comment>
<dbReference type="PROSITE" id="PS01124">
    <property type="entry name" value="HTH_ARAC_FAMILY_2"/>
    <property type="match status" value="1"/>
</dbReference>
<keyword evidence="1" id="KW-0805">Transcription regulation</keyword>
<organism evidence="5 6">
    <name type="scientific">Candidatus Galacturonatibacter soehngenii</name>
    <dbReference type="NCBI Taxonomy" id="2307010"/>
    <lineage>
        <taxon>Bacteria</taxon>
        <taxon>Bacillati</taxon>
        <taxon>Bacillota</taxon>
        <taxon>Clostridia</taxon>
        <taxon>Lachnospirales</taxon>
        <taxon>Lachnospiraceae</taxon>
        <taxon>Candidatus Galacturonatibacter</taxon>
    </lineage>
</organism>
<protein>
    <submittedName>
        <fullName evidence="5">AraC family transcriptional regulator</fullName>
    </submittedName>
</protein>
<dbReference type="InterPro" id="IPR009057">
    <property type="entry name" value="Homeodomain-like_sf"/>
</dbReference>
<accession>A0A7V7QL63</accession>
<dbReference type="PANTHER" id="PTHR43280:SF2">
    <property type="entry name" value="HTH-TYPE TRANSCRIPTIONAL REGULATOR EXSA"/>
    <property type="match status" value="1"/>
</dbReference>
<evidence type="ECO:0000313" key="6">
    <source>
        <dbReference type="Proteomes" id="UP000461768"/>
    </source>
</evidence>
<dbReference type="Proteomes" id="UP000461768">
    <property type="component" value="Unassembled WGS sequence"/>
</dbReference>
<keyword evidence="3" id="KW-0804">Transcription</keyword>
<dbReference type="InterPro" id="IPR018060">
    <property type="entry name" value="HTH_AraC"/>
</dbReference>
<evidence type="ECO:0000256" key="3">
    <source>
        <dbReference type="ARBA" id="ARBA00023163"/>
    </source>
</evidence>
<dbReference type="SMART" id="SM00342">
    <property type="entry name" value="HTH_ARAC"/>
    <property type="match status" value="1"/>
</dbReference>
<dbReference type="PANTHER" id="PTHR43280">
    <property type="entry name" value="ARAC-FAMILY TRANSCRIPTIONAL REGULATOR"/>
    <property type="match status" value="1"/>
</dbReference>
<dbReference type="EMBL" id="WAGX01000005">
    <property type="protein sequence ID" value="KAB1438388.1"/>
    <property type="molecule type" value="Genomic_DNA"/>
</dbReference>
<keyword evidence="2" id="KW-0238">DNA-binding</keyword>
<evidence type="ECO:0000256" key="2">
    <source>
        <dbReference type="ARBA" id="ARBA00023125"/>
    </source>
</evidence>
<dbReference type="Pfam" id="PF02311">
    <property type="entry name" value="AraC_binding"/>
    <property type="match status" value="1"/>
</dbReference>
<dbReference type="AlphaFoldDB" id="A0A7V7QL63"/>
<keyword evidence="6" id="KW-1185">Reference proteome</keyword>
<feature type="domain" description="HTH araC/xylS-type" evidence="4">
    <location>
        <begin position="202"/>
        <end position="300"/>
    </location>
</feature>
<dbReference type="GO" id="GO:0043565">
    <property type="term" value="F:sequence-specific DNA binding"/>
    <property type="evidence" value="ECO:0007669"/>
    <property type="project" value="InterPro"/>
</dbReference>
<sequence>MYYFLKSAILPKISLVNIAHIKPPYVHKKRRADEYIMYVIKSGVMYLKEGDMTYELKSGDVITLDPDFYHEGLKASECEYYYIHFRHEAMSKEVELDRKVSKKRLIQMRSDALQSNSFSYEIYDEEKLVLPKYFHYSNQASFIKLMYVLNEAIEENKTHLEGYKVTCSCKVMEAMVTMERYFVSTCMENFDLSSAKAYTKVEAILNYINEDYPKSLSSQILEERFSCNFDSMNRNFKKITGSTIFSYLNKVRMEHAKELLSTTSLSVGEIGERVGFLDIYYFSKVFKKHTGVAPTHYIKS</sequence>
<dbReference type="InterPro" id="IPR003313">
    <property type="entry name" value="AraC-bd"/>
</dbReference>
<dbReference type="Pfam" id="PF12833">
    <property type="entry name" value="HTH_18"/>
    <property type="match status" value="1"/>
</dbReference>
<dbReference type="SUPFAM" id="SSF51215">
    <property type="entry name" value="Regulatory protein AraC"/>
    <property type="match status" value="1"/>
</dbReference>
<evidence type="ECO:0000313" key="5">
    <source>
        <dbReference type="EMBL" id="KAB1438388.1"/>
    </source>
</evidence>
<dbReference type="OrthoDB" id="9807321at2"/>
<dbReference type="RefSeq" id="WP_151145751.1">
    <property type="nucleotide sequence ID" value="NZ_WAGX01000005.1"/>
</dbReference>